<dbReference type="GO" id="GO:0051536">
    <property type="term" value="F:iron-sulfur cluster binding"/>
    <property type="evidence" value="ECO:0007669"/>
    <property type="project" value="InterPro"/>
</dbReference>
<organism evidence="2">
    <name type="scientific">bioreactor metagenome</name>
    <dbReference type="NCBI Taxonomy" id="1076179"/>
    <lineage>
        <taxon>unclassified sequences</taxon>
        <taxon>metagenomes</taxon>
        <taxon>ecological metagenomes</taxon>
    </lineage>
</organism>
<dbReference type="SUPFAM" id="SSF117916">
    <property type="entry name" value="Fe-S cluster assembly (FSCA) domain-like"/>
    <property type="match status" value="1"/>
</dbReference>
<accession>A0A644W4Q7</accession>
<dbReference type="AlphaFoldDB" id="A0A644W4Q7"/>
<sequence length="98" mass="11102">MVPAEIEDIFCKYINPLLAKHGGIAFPLTYENNVVTIRLGGACSGCLSANETLNNLIKDNLVKRCRKYVVDDVVITEDVDPEMWKMVQNILRRGKNYE</sequence>
<comment type="caution">
    <text evidence="2">The sequence shown here is derived from an EMBL/GenBank/DDBJ whole genome shotgun (WGS) entry which is preliminary data.</text>
</comment>
<gene>
    <name evidence="2" type="ORF">SDC9_44942</name>
</gene>
<evidence type="ECO:0000259" key="1">
    <source>
        <dbReference type="Pfam" id="PF01106"/>
    </source>
</evidence>
<evidence type="ECO:0000313" key="2">
    <source>
        <dbReference type="EMBL" id="MPL98735.1"/>
    </source>
</evidence>
<protein>
    <recommendedName>
        <fullName evidence="1">NIF system FeS cluster assembly NifU C-terminal domain-containing protein</fullName>
    </recommendedName>
</protein>
<feature type="domain" description="NIF system FeS cluster assembly NifU C-terminal" evidence="1">
    <location>
        <begin position="6"/>
        <end position="66"/>
    </location>
</feature>
<dbReference type="InterPro" id="IPR034904">
    <property type="entry name" value="FSCA_dom_sf"/>
</dbReference>
<dbReference type="Gene3D" id="3.30.300.130">
    <property type="entry name" value="Fe-S cluster assembly (FSCA)"/>
    <property type="match status" value="1"/>
</dbReference>
<proteinExistence type="predicted"/>
<dbReference type="GO" id="GO:0005506">
    <property type="term" value="F:iron ion binding"/>
    <property type="evidence" value="ECO:0007669"/>
    <property type="project" value="InterPro"/>
</dbReference>
<dbReference type="GO" id="GO:0016226">
    <property type="term" value="P:iron-sulfur cluster assembly"/>
    <property type="evidence" value="ECO:0007669"/>
    <property type="project" value="InterPro"/>
</dbReference>
<name>A0A644W4Q7_9ZZZZ</name>
<reference evidence="2" key="1">
    <citation type="submission" date="2019-08" db="EMBL/GenBank/DDBJ databases">
        <authorList>
            <person name="Kucharzyk K."/>
            <person name="Murdoch R.W."/>
            <person name="Higgins S."/>
            <person name="Loffler F."/>
        </authorList>
    </citation>
    <scope>NUCLEOTIDE SEQUENCE</scope>
</reference>
<dbReference type="EMBL" id="VSSQ01000626">
    <property type="protein sequence ID" value="MPL98735.1"/>
    <property type="molecule type" value="Genomic_DNA"/>
</dbReference>
<dbReference type="Pfam" id="PF01106">
    <property type="entry name" value="NifU"/>
    <property type="match status" value="1"/>
</dbReference>
<dbReference type="InterPro" id="IPR001075">
    <property type="entry name" value="NIF_FeS_clus_asmbl_NifU_C"/>
</dbReference>